<sequence>MKVPETLAVIGSGPSAIYLLKHILDHVEVLKRQFREILVFEKCEFTGMGMPYSPNTTDRFNLSNISSDELPELPRTLAAWLRAQSPTVLESLGISSTEISEEGIYSRLALGEYFKAQYQLLTAWLEEAGIRITDHAQCEITDITDEEGFVRLFSAEGEIYEAGRVVIATGHHWPNQDSPKAGYFASPWPISKLLPEDGGHYPFTIGTLGASLSAFDVISSLAHRHGSFVKEGNRLVYHADEGAGEFKMAMHSAQGLLPHLQFDQRKPRREVYRHVSREELLSLRDEAGFLRLATYFDQVCRPALIQALEKNALNDVARRLGDPAFGVVDFAEAMTEKHDYANAFEGMRKEMTEAVASVKRHRPIHWKEILDDLMYMLNYHAGLMPAEDHLLLRAKVMPFVMNVAAAMPLQSGDKILALYDAGRLELVTGAVADVHPKDGQGVTVKVEDEGGKKSTLHYPMFIDCKGQSPVGVEEYPFPSLAKSGKIRPARVPYAGSGETPEDSANQKSDCADAQGRQLHEIGGIDIDETYHVIGEDGQPNPRVFDMASPHIAGLRPYSYGLQACSHTAAIVVEGWLGLEPGSRETAEETG</sequence>
<dbReference type="PANTHER" id="PTHR40254">
    <property type="entry name" value="BLR0577 PROTEIN"/>
    <property type="match status" value="1"/>
</dbReference>
<dbReference type="InterPro" id="IPR036188">
    <property type="entry name" value="FAD/NAD-bd_sf"/>
</dbReference>
<dbReference type="Pfam" id="PF13454">
    <property type="entry name" value="NAD_binding_9"/>
    <property type="match status" value="1"/>
</dbReference>
<dbReference type="InterPro" id="IPR052189">
    <property type="entry name" value="L-asp_N-monooxygenase_NS-form"/>
</dbReference>
<dbReference type="SUPFAM" id="SSF51905">
    <property type="entry name" value="FAD/NAD(P)-binding domain"/>
    <property type="match status" value="1"/>
</dbReference>
<evidence type="ECO:0000256" key="1">
    <source>
        <dbReference type="SAM" id="MobiDB-lite"/>
    </source>
</evidence>
<keyword evidence="4" id="KW-1185">Reference proteome</keyword>
<dbReference type="RefSeq" id="WP_146856196.1">
    <property type="nucleotide sequence ID" value="NZ_BKAG01000093.1"/>
</dbReference>
<dbReference type="EMBL" id="BKAG01000093">
    <property type="protein sequence ID" value="GEP46379.1"/>
    <property type="molecule type" value="Genomic_DNA"/>
</dbReference>
<evidence type="ECO:0000313" key="3">
    <source>
        <dbReference type="EMBL" id="GEP46379.1"/>
    </source>
</evidence>
<comment type="caution">
    <text evidence="3">The sequence shown here is derived from an EMBL/GenBank/DDBJ whole genome shotgun (WGS) entry which is preliminary data.</text>
</comment>
<accession>A0A512MI25</accession>
<dbReference type="AlphaFoldDB" id="A0A512MI25"/>
<proteinExistence type="predicted"/>
<feature type="domain" description="FAD-dependent urate hydroxylase HpyO/Asp monooxygenase CreE-like FAD/NAD(P)-binding" evidence="2">
    <location>
        <begin position="8"/>
        <end position="171"/>
    </location>
</feature>
<dbReference type="OrthoDB" id="6309046at2"/>
<evidence type="ECO:0000313" key="4">
    <source>
        <dbReference type="Proteomes" id="UP000321577"/>
    </source>
</evidence>
<evidence type="ECO:0000259" key="2">
    <source>
        <dbReference type="Pfam" id="PF13454"/>
    </source>
</evidence>
<dbReference type="PANTHER" id="PTHR40254:SF1">
    <property type="entry name" value="BLR0577 PROTEIN"/>
    <property type="match status" value="1"/>
</dbReference>
<name>A0A512MI25_9BACT</name>
<dbReference type="Gene3D" id="3.50.50.60">
    <property type="entry name" value="FAD/NAD(P)-binding domain"/>
    <property type="match status" value="1"/>
</dbReference>
<dbReference type="Proteomes" id="UP000321577">
    <property type="component" value="Unassembled WGS sequence"/>
</dbReference>
<feature type="region of interest" description="Disordered" evidence="1">
    <location>
        <begin position="493"/>
        <end position="512"/>
    </location>
</feature>
<dbReference type="InterPro" id="IPR038732">
    <property type="entry name" value="HpyO/CreE_NAD-binding"/>
</dbReference>
<protein>
    <submittedName>
        <fullName evidence="3">FAD/NAD(P) binding domain-containing protein</fullName>
    </submittedName>
</protein>
<gene>
    <name evidence="3" type="ORF">BGE01nite_56700</name>
</gene>
<organism evidence="3 4">
    <name type="scientific">Brevifollis gellanilyticus</name>
    <dbReference type="NCBI Taxonomy" id="748831"/>
    <lineage>
        <taxon>Bacteria</taxon>
        <taxon>Pseudomonadati</taxon>
        <taxon>Verrucomicrobiota</taxon>
        <taxon>Verrucomicrobiia</taxon>
        <taxon>Verrucomicrobiales</taxon>
        <taxon>Verrucomicrobiaceae</taxon>
    </lineage>
</organism>
<reference evidence="3 4" key="1">
    <citation type="submission" date="2019-07" db="EMBL/GenBank/DDBJ databases">
        <title>Whole genome shotgun sequence of Brevifollis gellanilyticus NBRC 108608.</title>
        <authorList>
            <person name="Hosoyama A."/>
            <person name="Uohara A."/>
            <person name="Ohji S."/>
            <person name="Ichikawa N."/>
        </authorList>
    </citation>
    <scope>NUCLEOTIDE SEQUENCE [LARGE SCALE GENOMIC DNA]</scope>
    <source>
        <strain evidence="3 4">NBRC 108608</strain>
    </source>
</reference>